<dbReference type="Pfam" id="PF01047">
    <property type="entry name" value="MarR"/>
    <property type="match status" value="1"/>
</dbReference>
<dbReference type="InterPro" id="IPR000835">
    <property type="entry name" value="HTH_MarR-typ"/>
</dbReference>
<dbReference type="RefSeq" id="WP_160738738.1">
    <property type="nucleotide sequence ID" value="NZ_WTYQ01000002.1"/>
</dbReference>
<gene>
    <name evidence="2" type="ORF">GRI39_05585</name>
</gene>
<dbReference type="EMBL" id="WTYQ01000002">
    <property type="protein sequence ID" value="MXP25513.1"/>
    <property type="molecule type" value="Genomic_DNA"/>
</dbReference>
<dbReference type="Proteomes" id="UP000460561">
    <property type="component" value="Unassembled WGS sequence"/>
</dbReference>
<organism evidence="2 3">
    <name type="scientific">Altericroceibacterium indicum</name>
    <dbReference type="NCBI Taxonomy" id="374177"/>
    <lineage>
        <taxon>Bacteria</taxon>
        <taxon>Pseudomonadati</taxon>
        <taxon>Pseudomonadota</taxon>
        <taxon>Alphaproteobacteria</taxon>
        <taxon>Sphingomonadales</taxon>
        <taxon>Erythrobacteraceae</taxon>
        <taxon>Altericroceibacterium</taxon>
    </lineage>
</organism>
<dbReference type="PANTHER" id="PTHR33164:SF43">
    <property type="entry name" value="HTH-TYPE TRANSCRIPTIONAL REPRESSOR YETL"/>
    <property type="match status" value="1"/>
</dbReference>
<dbReference type="GO" id="GO:0006950">
    <property type="term" value="P:response to stress"/>
    <property type="evidence" value="ECO:0007669"/>
    <property type="project" value="TreeGrafter"/>
</dbReference>
<dbReference type="AlphaFoldDB" id="A0A845A8D6"/>
<dbReference type="SMART" id="SM00347">
    <property type="entry name" value="HTH_MARR"/>
    <property type="match status" value="1"/>
</dbReference>
<keyword evidence="3" id="KW-1185">Reference proteome</keyword>
<dbReference type="InterPro" id="IPR011991">
    <property type="entry name" value="ArsR-like_HTH"/>
</dbReference>
<evidence type="ECO:0000313" key="2">
    <source>
        <dbReference type="EMBL" id="MXP25513.1"/>
    </source>
</evidence>
<dbReference type="InterPro" id="IPR039422">
    <property type="entry name" value="MarR/SlyA-like"/>
</dbReference>
<comment type="caution">
    <text evidence="2">The sequence shown here is derived from an EMBL/GenBank/DDBJ whole genome shotgun (WGS) entry which is preliminary data.</text>
</comment>
<evidence type="ECO:0000259" key="1">
    <source>
        <dbReference type="PROSITE" id="PS50995"/>
    </source>
</evidence>
<dbReference type="SUPFAM" id="SSF46785">
    <property type="entry name" value="Winged helix' DNA-binding domain"/>
    <property type="match status" value="1"/>
</dbReference>
<dbReference type="InterPro" id="IPR036390">
    <property type="entry name" value="WH_DNA-bd_sf"/>
</dbReference>
<dbReference type="PROSITE" id="PS50995">
    <property type="entry name" value="HTH_MARR_2"/>
    <property type="match status" value="1"/>
</dbReference>
<evidence type="ECO:0000313" key="3">
    <source>
        <dbReference type="Proteomes" id="UP000460561"/>
    </source>
</evidence>
<dbReference type="CDD" id="cd00090">
    <property type="entry name" value="HTH_ARSR"/>
    <property type="match status" value="1"/>
</dbReference>
<protein>
    <submittedName>
        <fullName evidence="2">MarR family transcriptional regulator</fullName>
    </submittedName>
</protein>
<dbReference type="PANTHER" id="PTHR33164">
    <property type="entry name" value="TRANSCRIPTIONAL REGULATOR, MARR FAMILY"/>
    <property type="match status" value="1"/>
</dbReference>
<dbReference type="Gene3D" id="1.10.10.10">
    <property type="entry name" value="Winged helix-like DNA-binding domain superfamily/Winged helix DNA-binding domain"/>
    <property type="match status" value="1"/>
</dbReference>
<dbReference type="InterPro" id="IPR036388">
    <property type="entry name" value="WH-like_DNA-bd_sf"/>
</dbReference>
<accession>A0A845A8D6</accession>
<proteinExistence type="predicted"/>
<sequence length="175" mass="19586">MALRNVIWPDVQEMEPSAMPKKAIYDPGQAGFKLVNSPFYLMAHADHKYHEDMDEVLAKRGMSKSIYRIMTVLRETEPASIGQITEGALLKRSTVSRIVDRMIENGFVVTEPDAEDARITQVSLTPAGHAQLREMTPVVNRQFIRATNGIPPEDLAQLVKTLQKIGENLSKSPIE</sequence>
<feature type="domain" description="HTH marR-type" evidence="1">
    <location>
        <begin position="35"/>
        <end position="167"/>
    </location>
</feature>
<dbReference type="OrthoDB" id="8684664at2"/>
<name>A0A845A8D6_9SPHN</name>
<reference evidence="2 3" key="1">
    <citation type="submission" date="2019-12" db="EMBL/GenBank/DDBJ databases">
        <title>Genomic-based taxomic classification of the family Erythrobacteraceae.</title>
        <authorList>
            <person name="Xu L."/>
        </authorList>
    </citation>
    <scope>NUCLEOTIDE SEQUENCE [LARGE SCALE GENOMIC DNA]</scope>
    <source>
        <strain evidence="2 3">DSM 18604</strain>
    </source>
</reference>
<dbReference type="GO" id="GO:0003700">
    <property type="term" value="F:DNA-binding transcription factor activity"/>
    <property type="evidence" value="ECO:0007669"/>
    <property type="project" value="InterPro"/>
</dbReference>